<evidence type="ECO:0000256" key="6">
    <source>
        <dbReference type="SAM" id="Phobius"/>
    </source>
</evidence>
<feature type="transmembrane region" description="Helical" evidence="6">
    <location>
        <begin position="307"/>
        <end position="327"/>
    </location>
</feature>
<dbReference type="PANTHER" id="PTHR30294">
    <property type="entry name" value="MEMBRANE COMPONENT OF ABC TRANSPORTER YHHJ-RELATED"/>
    <property type="match status" value="1"/>
</dbReference>
<feature type="transmembrane region" description="Helical" evidence="6">
    <location>
        <begin position="172"/>
        <end position="195"/>
    </location>
</feature>
<dbReference type="Pfam" id="PF12698">
    <property type="entry name" value="ABC2_membrane_3"/>
    <property type="match status" value="1"/>
</dbReference>
<evidence type="ECO:0000256" key="1">
    <source>
        <dbReference type="ARBA" id="ARBA00004651"/>
    </source>
</evidence>
<dbReference type="EMBL" id="JACJIP010000047">
    <property type="protein sequence ID" value="MBA9088305.1"/>
    <property type="molecule type" value="Genomic_DNA"/>
</dbReference>
<dbReference type="InterPro" id="IPR051449">
    <property type="entry name" value="ABC-2_transporter_component"/>
</dbReference>
<sequence>MLLGIRAVIRKDITITWRNPSLLFLSIIVPVVFVLLYSLITQVSATNPVVIAQQSQGQYSQHLVKILTEMSSVDGPYFIIKTTDPEKAHQQYDSGKAAAIIVIPKSFDDDIKLGSQPEVNLFVHNINSDATKNFQLRLSHATYLFQKEFSPDRLIKINETYSRFPQDVSMKIYISIGLLMFAVVYSSMVNTGILISREWEERTSKEIVLTSIGFLPFVLGKWITAFVQTIISVILVLGIMTVTLDFPLLKMNPILWLWIVILFLFGGSIGTALGVWLRKSMPIITFSAAIGIFLYLICGNESSIRGFAYNGPVEILWRMATVIPVSYVVENMRRTFLEAGSAYEFKGLIYILGLAALFGLSSAYRLKKKLSYSQGQ</sequence>
<keyword evidence="4 6" id="KW-1133">Transmembrane helix</keyword>
<evidence type="ECO:0000256" key="3">
    <source>
        <dbReference type="ARBA" id="ARBA00022692"/>
    </source>
</evidence>
<name>A0A7W3SY03_9BACL</name>
<keyword evidence="2" id="KW-1003">Cell membrane</keyword>
<dbReference type="InterPro" id="IPR013525">
    <property type="entry name" value="ABC2_TM"/>
</dbReference>
<evidence type="ECO:0000313" key="9">
    <source>
        <dbReference type="Proteomes" id="UP000567067"/>
    </source>
</evidence>
<keyword evidence="9" id="KW-1185">Reference proteome</keyword>
<dbReference type="GO" id="GO:0140359">
    <property type="term" value="F:ABC-type transporter activity"/>
    <property type="evidence" value="ECO:0007669"/>
    <property type="project" value="InterPro"/>
</dbReference>
<accession>A0A7W3SY03</accession>
<dbReference type="GO" id="GO:0005886">
    <property type="term" value="C:plasma membrane"/>
    <property type="evidence" value="ECO:0007669"/>
    <property type="project" value="UniProtKB-SubCell"/>
</dbReference>
<feature type="transmembrane region" description="Helical" evidence="6">
    <location>
        <begin position="283"/>
        <end position="300"/>
    </location>
</feature>
<proteinExistence type="predicted"/>
<organism evidence="8 9">
    <name type="scientific">Fontibacillus solani</name>
    <dbReference type="NCBI Taxonomy" id="1572857"/>
    <lineage>
        <taxon>Bacteria</taxon>
        <taxon>Bacillati</taxon>
        <taxon>Bacillota</taxon>
        <taxon>Bacilli</taxon>
        <taxon>Bacillales</taxon>
        <taxon>Paenibacillaceae</taxon>
        <taxon>Fontibacillus</taxon>
    </lineage>
</organism>
<dbReference type="PANTHER" id="PTHR30294:SF29">
    <property type="entry name" value="MULTIDRUG ABC TRANSPORTER PERMEASE YBHS-RELATED"/>
    <property type="match status" value="1"/>
</dbReference>
<evidence type="ECO:0000256" key="2">
    <source>
        <dbReference type="ARBA" id="ARBA00022475"/>
    </source>
</evidence>
<feature type="transmembrane region" description="Helical" evidence="6">
    <location>
        <begin position="347"/>
        <end position="366"/>
    </location>
</feature>
<dbReference type="Proteomes" id="UP000567067">
    <property type="component" value="Unassembled WGS sequence"/>
</dbReference>
<feature type="domain" description="ABC-2 type transporter transmembrane" evidence="7">
    <location>
        <begin position="21"/>
        <end position="360"/>
    </location>
</feature>
<comment type="caution">
    <text evidence="8">The sequence shown here is derived from an EMBL/GenBank/DDBJ whole genome shotgun (WGS) entry which is preliminary data.</text>
</comment>
<reference evidence="8 9" key="1">
    <citation type="submission" date="2020-08" db="EMBL/GenBank/DDBJ databases">
        <title>Genomic Encyclopedia of Type Strains, Phase III (KMG-III): the genomes of soil and plant-associated and newly described type strains.</title>
        <authorList>
            <person name="Whitman W."/>
        </authorList>
    </citation>
    <scope>NUCLEOTIDE SEQUENCE [LARGE SCALE GENOMIC DNA]</scope>
    <source>
        <strain evidence="8 9">CECT 8693</strain>
    </source>
</reference>
<comment type="subcellular location">
    <subcellularLocation>
        <location evidence="1">Cell membrane</location>
        <topology evidence="1">Multi-pass membrane protein</topology>
    </subcellularLocation>
</comment>
<feature type="transmembrane region" description="Helical" evidence="6">
    <location>
        <begin position="255"/>
        <end position="277"/>
    </location>
</feature>
<evidence type="ECO:0000313" key="8">
    <source>
        <dbReference type="EMBL" id="MBA9088305.1"/>
    </source>
</evidence>
<keyword evidence="3 6" id="KW-0812">Transmembrane</keyword>
<dbReference type="AlphaFoldDB" id="A0A7W3SY03"/>
<gene>
    <name evidence="8" type="ORF">FHR92_004801</name>
</gene>
<dbReference type="Gene3D" id="3.40.1710.10">
    <property type="entry name" value="abc type-2 transporter like domain"/>
    <property type="match status" value="1"/>
</dbReference>
<evidence type="ECO:0000259" key="7">
    <source>
        <dbReference type="Pfam" id="PF12698"/>
    </source>
</evidence>
<feature type="transmembrane region" description="Helical" evidence="6">
    <location>
        <begin position="207"/>
        <end position="224"/>
    </location>
</feature>
<protein>
    <submittedName>
        <fullName evidence="8">ABC-type multidrug transport system permease subunit</fullName>
    </submittedName>
</protein>
<feature type="transmembrane region" description="Helical" evidence="6">
    <location>
        <begin position="230"/>
        <end position="248"/>
    </location>
</feature>
<evidence type="ECO:0000256" key="4">
    <source>
        <dbReference type="ARBA" id="ARBA00022989"/>
    </source>
</evidence>
<dbReference type="RefSeq" id="WP_182539804.1">
    <property type="nucleotide sequence ID" value="NZ_JACJIP010000047.1"/>
</dbReference>
<evidence type="ECO:0000256" key="5">
    <source>
        <dbReference type="ARBA" id="ARBA00023136"/>
    </source>
</evidence>
<keyword evidence="5 6" id="KW-0472">Membrane</keyword>
<feature type="transmembrane region" description="Helical" evidence="6">
    <location>
        <begin position="21"/>
        <end position="40"/>
    </location>
</feature>